<dbReference type="Proteomes" id="UP000476411">
    <property type="component" value="Chromosome"/>
</dbReference>
<evidence type="ECO:0000313" key="2">
    <source>
        <dbReference type="EMBL" id="QHS59410.1"/>
    </source>
</evidence>
<proteinExistence type="predicted"/>
<dbReference type="PANTHER" id="PTHR42732">
    <property type="entry name" value="BETA-GALACTOSIDASE"/>
    <property type="match status" value="1"/>
</dbReference>
<dbReference type="InterPro" id="IPR017853">
    <property type="entry name" value="GH"/>
</dbReference>
<dbReference type="PANTHER" id="PTHR42732:SF1">
    <property type="entry name" value="BETA-MANNOSIDASE"/>
    <property type="match status" value="1"/>
</dbReference>
<sequence>MTPNRIKRCLLLPCILLFLVYGCNDKSTVRSSGKVHISRENGKYVLYRDGAPFIVKGGAGYTNMSALKAIGGNTIRTWDTTNLQAILDEAAAHGLAVIAGFYVPESKYMSSFYQDDRKVAAQYNAFRDVIKRYRSHPALLMWCLGNEVDFPYKPNYNRFYTIYNALLDMIHQEDPDHPVTTTMVNYQFRNILNLRLKVTQLDLISFNTFGDLKKLERKLSINSWLWSGPFLITEWGIYSPQESGTTAWSAPIEPSSTLKAKHYHELYADYLPVNNPRFLGAMTFYWGQKRETTPTWYSILDQNGTKTAIAREMEYFWANKTPPHPPPAVDLLLLNGKKPTDNIFLRPDTVQTAELQLTNADSSPLRIVWKVTDEDFDPNNVIPPLEYAADITPHNSARITFRSPGKEGPYRLYSWVYDNYGNVTTANTPFYVIGNKSKNTGPHTTAYKN</sequence>
<dbReference type="KEGG" id="chih:GWR21_07365"/>
<dbReference type="PROSITE" id="PS51257">
    <property type="entry name" value="PROKAR_LIPOPROTEIN"/>
    <property type="match status" value="1"/>
</dbReference>
<keyword evidence="3" id="KW-1185">Reference proteome</keyword>
<gene>
    <name evidence="2" type="ORF">GWR21_07365</name>
</gene>
<dbReference type="EMBL" id="CP048113">
    <property type="protein sequence ID" value="QHS59410.1"/>
    <property type="molecule type" value="Genomic_DNA"/>
</dbReference>
<dbReference type="RefSeq" id="WP_162331107.1">
    <property type="nucleotide sequence ID" value="NZ_CP048113.1"/>
</dbReference>
<accession>A0A6B9ZAN1</accession>
<dbReference type="GO" id="GO:0005975">
    <property type="term" value="P:carbohydrate metabolic process"/>
    <property type="evidence" value="ECO:0007669"/>
    <property type="project" value="InterPro"/>
</dbReference>
<evidence type="ECO:0000313" key="3">
    <source>
        <dbReference type="Proteomes" id="UP000476411"/>
    </source>
</evidence>
<protein>
    <recommendedName>
        <fullName evidence="1">Glycoside hydrolase family 2 catalytic domain-containing protein</fullName>
    </recommendedName>
</protein>
<feature type="domain" description="Glycoside hydrolase family 2 catalytic" evidence="1">
    <location>
        <begin position="86"/>
        <end position="238"/>
    </location>
</feature>
<dbReference type="AlphaFoldDB" id="A0A6B9ZAN1"/>
<dbReference type="GO" id="GO:0004553">
    <property type="term" value="F:hydrolase activity, hydrolyzing O-glycosyl compounds"/>
    <property type="evidence" value="ECO:0007669"/>
    <property type="project" value="InterPro"/>
</dbReference>
<dbReference type="Gene3D" id="3.20.20.80">
    <property type="entry name" value="Glycosidases"/>
    <property type="match status" value="1"/>
</dbReference>
<dbReference type="InterPro" id="IPR051913">
    <property type="entry name" value="GH2_Domain-Containing"/>
</dbReference>
<reference evidence="2 3" key="1">
    <citation type="submission" date="2020-01" db="EMBL/GenBank/DDBJ databases">
        <title>Complete genome sequence of Chitinophaga sp. H33E-04 isolated from quinoa roots.</title>
        <authorList>
            <person name="Weon H.-Y."/>
            <person name="Lee S.A."/>
        </authorList>
    </citation>
    <scope>NUCLEOTIDE SEQUENCE [LARGE SCALE GENOMIC DNA]</scope>
    <source>
        <strain evidence="2 3">H33E-04</strain>
    </source>
</reference>
<organism evidence="2 3">
    <name type="scientific">Chitinophaga agri</name>
    <dbReference type="NCBI Taxonomy" id="2703787"/>
    <lineage>
        <taxon>Bacteria</taxon>
        <taxon>Pseudomonadati</taxon>
        <taxon>Bacteroidota</taxon>
        <taxon>Chitinophagia</taxon>
        <taxon>Chitinophagales</taxon>
        <taxon>Chitinophagaceae</taxon>
        <taxon>Chitinophaga</taxon>
    </lineage>
</organism>
<name>A0A6B9ZAN1_9BACT</name>
<dbReference type="InterPro" id="IPR006103">
    <property type="entry name" value="Glyco_hydro_2_cat"/>
</dbReference>
<dbReference type="Pfam" id="PF02836">
    <property type="entry name" value="Glyco_hydro_2_C"/>
    <property type="match status" value="1"/>
</dbReference>
<dbReference type="SUPFAM" id="SSF51445">
    <property type="entry name" value="(Trans)glycosidases"/>
    <property type="match status" value="1"/>
</dbReference>
<evidence type="ECO:0000259" key="1">
    <source>
        <dbReference type="Pfam" id="PF02836"/>
    </source>
</evidence>